<keyword evidence="4" id="KW-1185">Reference proteome</keyword>
<dbReference type="Proteomes" id="UP000233524">
    <property type="component" value="Unassembled WGS sequence"/>
</dbReference>
<feature type="compositionally biased region" description="Acidic residues" evidence="2">
    <location>
        <begin position="733"/>
        <end position="750"/>
    </location>
</feature>
<dbReference type="PANTHER" id="PTHR38701">
    <property type="entry name" value="CHROMOSOME 8, WHOLE GENOME SHOTGUN SEQUENCE"/>
    <property type="match status" value="1"/>
</dbReference>
<name>A0A2N3NC24_9PEZI</name>
<feature type="compositionally biased region" description="Low complexity" evidence="2">
    <location>
        <begin position="31"/>
        <end position="47"/>
    </location>
</feature>
<feature type="region of interest" description="Disordered" evidence="2">
    <location>
        <begin position="838"/>
        <end position="901"/>
    </location>
</feature>
<feature type="coiled-coil region" evidence="1">
    <location>
        <begin position="649"/>
        <end position="699"/>
    </location>
</feature>
<feature type="region of interest" description="Disordered" evidence="2">
    <location>
        <begin position="458"/>
        <end position="547"/>
    </location>
</feature>
<feature type="region of interest" description="Disordered" evidence="2">
    <location>
        <begin position="198"/>
        <end position="237"/>
    </location>
</feature>
<feature type="region of interest" description="Disordered" evidence="2">
    <location>
        <begin position="366"/>
        <end position="444"/>
    </location>
</feature>
<evidence type="ECO:0000313" key="3">
    <source>
        <dbReference type="EMBL" id="PKS09912.1"/>
    </source>
</evidence>
<feature type="compositionally biased region" description="Low complexity" evidence="2">
    <location>
        <begin position="147"/>
        <end position="176"/>
    </location>
</feature>
<dbReference type="STRING" id="41688.A0A2N3NC24"/>
<feature type="compositionally biased region" description="Low complexity" evidence="2">
    <location>
        <begin position="751"/>
        <end position="762"/>
    </location>
</feature>
<dbReference type="VEuPathDB" id="FungiDB:jhhlp_004535"/>
<dbReference type="EMBL" id="NLAX01000010">
    <property type="protein sequence ID" value="PKS09912.1"/>
    <property type="molecule type" value="Genomic_DNA"/>
</dbReference>
<feature type="compositionally biased region" description="Basic and acidic residues" evidence="2">
    <location>
        <begin position="763"/>
        <end position="774"/>
    </location>
</feature>
<dbReference type="InParanoid" id="A0A2N3NC24"/>
<dbReference type="PANTHER" id="PTHR38701:SF1">
    <property type="entry name" value="UP-REGULATED DURING SEPTATION PROTEIN 1 DOMAIN-CONTAINING PROTEIN"/>
    <property type="match status" value="1"/>
</dbReference>
<evidence type="ECO:0000256" key="1">
    <source>
        <dbReference type="SAM" id="Coils"/>
    </source>
</evidence>
<feature type="compositionally biased region" description="Acidic residues" evidence="2">
    <location>
        <begin position="838"/>
        <end position="865"/>
    </location>
</feature>
<protein>
    <submittedName>
        <fullName evidence="3">Uncharacterized protein</fullName>
    </submittedName>
</protein>
<organism evidence="3 4">
    <name type="scientific">Lomentospora prolificans</name>
    <dbReference type="NCBI Taxonomy" id="41688"/>
    <lineage>
        <taxon>Eukaryota</taxon>
        <taxon>Fungi</taxon>
        <taxon>Dikarya</taxon>
        <taxon>Ascomycota</taxon>
        <taxon>Pezizomycotina</taxon>
        <taxon>Sordariomycetes</taxon>
        <taxon>Hypocreomycetidae</taxon>
        <taxon>Microascales</taxon>
        <taxon>Microascaceae</taxon>
        <taxon>Lomentospora</taxon>
    </lineage>
</organism>
<dbReference type="AlphaFoldDB" id="A0A2N3NC24"/>
<feature type="compositionally biased region" description="Polar residues" evidence="2">
    <location>
        <begin position="463"/>
        <end position="503"/>
    </location>
</feature>
<feature type="region of interest" description="Disordered" evidence="2">
    <location>
        <begin position="253"/>
        <end position="345"/>
    </location>
</feature>
<proteinExistence type="predicted"/>
<gene>
    <name evidence="3" type="ORF">jhhlp_004535</name>
</gene>
<evidence type="ECO:0000256" key="2">
    <source>
        <dbReference type="SAM" id="MobiDB-lite"/>
    </source>
</evidence>
<dbReference type="OrthoDB" id="2555519at2759"/>
<feature type="compositionally biased region" description="Polar residues" evidence="2">
    <location>
        <begin position="58"/>
        <end position="80"/>
    </location>
</feature>
<feature type="compositionally biased region" description="Polar residues" evidence="2">
    <location>
        <begin position="514"/>
        <end position="545"/>
    </location>
</feature>
<feature type="compositionally biased region" description="Polar residues" evidence="2">
    <location>
        <begin position="304"/>
        <end position="321"/>
    </location>
</feature>
<feature type="compositionally biased region" description="Polar residues" evidence="2">
    <location>
        <begin position="203"/>
        <end position="220"/>
    </location>
</feature>
<feature type="compositionally biased region" description="Low complexity" evidence="2">
    <location>
        <begin position="713"/>
        <end position="732"/>
    </location>
</feature>
<feature type="compositionally biased region" description="Polar residues" evidence="2">
    <location>
        <begin position="285"/>
        <end position="296"/>
    </location>
</feature>
<keyword evidence="1" id="KW-0175">Coiled coil</keyword>
<feature type="compositionally biased region" description="Low complexity" evidence="2">
    <location>
        <begin position="115"/>
        <end position="140"/>
    </location>
</feature>
<sequence length="901" mass="95821">MSTQQRDRLVSTPSLLRLRPSIEPEAGKPVTTTNTSTSTASSRPATSQKISLRAPSDSCPSSPSTHPASRTTTLPKNSLASPKPRLPASAILSDGRSRHSIAPSSTIRSQRRPVTATATAISNSSTRRTTLSQTLSTTSNPHRRSIVTTRPPSSLSSVSSATNVSAVSSLSSTVRNATASSINKRNAITTTATTALRRAPLSQRDQNVHSGGMTRQQKTFTAKMAPDKGSGLHPRQPPLAASVAKGVSRTPLTPKIATSTHTTTIATTPRVAQSGATTPLARRTQPANHQATSTPSLRDEYASPISSFLSNNITPRSGSRQSRVDSNHNSPCGTPSNDKDAWDSRSGLGISAIDNDAVSRRPLAFSSANDSNQHHGNHSNHDGQTTADSKFFYASDAKGSQPKPPAQPARQGGPTFFYANGIVENRTNAPSPSPGFSPALGHTPENRASKFIYANGVPDLKPSHNQTASPRPPSVVSTASRMTTGRLNPGAMQQPTVQSQVPRPTSPVKMASLPSLTNFRTSGQSSLPTPSRPSAVSQASASPTVAATKRRVSFENGPPQHKGHSRSGSMVNAGAVNVAIESPPSAKGLSPPLSEVSTPASIGSPTIPVPPPLLLQLQTVEERIASDTESKHEAVYSELHSPTKATHSADQLTELIANARRERKVQDLEITNASLAAINRSLERRLRKQTTEIRRYRRLSRSGRLSIASAASTAASEAADSGAGMSAMSLSDLSEEEPEEESEEETDLSETDSGSESLSPEARAARDARHRQRDERRLQLDLDKHRELLVDSQKINQSLRKCLNWTEELIQEGRKALAYQVRVSDIKLGGRVLVVEDEEEDTVETDAGDDAGDDIDDITLDPDAEDTIHGARGGDDSDDSLLAKDEHLGGDRGVELPAEGS</sequence>
<comment type="caution">
    <text evidence="3">The sequence shown here is derived from an EMBL/GenBank/DDBJ whole genome shotgun (WGS) entry which is preliminary data.</text>
</comment>
<feature type="compositionally biased region" description="Low complexity" evidence="2">
    <location>
        <begin position="253"/>
        <end position="269"/>
    </location>
</feature>
<feature type="region of interest" description="Disordered" evidence="2">
    <location>
        <begin position="713"/>
        <end position="774"/>
    </location>
</feature>
<reference evidence="3 4" key="1">
    <citation type="journal article" date="2017" name="G3 (Bethesda)">
        <title>First Draft Genome Sequence of the Pathogenic Fungus Lomentospora prolificans (Formerly Scedosporium prolificans).</title>
        <authorList>
            <person name="Luo R."/>
            <person name="Zimin A."/>
            <person name="Workman R."/>
            <person name="Fan Y."/>
            <person name="Pertea G."/>
            <person name="Grossman N."/>
            <person name="Wear M.P."/>
            <person name="Jia B."/>
            <person name="Miller H."/>
            <person name="Casadevall A."/>
            <person name="Timp W."/>
            <person name="Zhang S.X."/>
            <person name="Salzberg S.L."/>
        </authorList>
    </citation>
    <scope>NUCLEOTIDE SEQUENCE [LARGE SCALE GENOMIC DNA]</scope>
    <source>
        <strain evidence="3 4">JHH-5317</strain>
    </source>
</reference>
<accession>A0A2N3NC24</accession>
<evidence type="ECO:0000313" key="4">
    <source>
        <dbReference type="Proteomes" id="UP000233524"/>
    </source>
</evidence>
<feature type="compositionally biased region" description="Basic and acidic residues" evidence="2">
    <location>
        <begin position="866"/>
        <end position="894"/>
    </location>
</feature>
<feature type="compositionally biased region" description="Polar residues" evidence="2">
    <location>
        <begin position="327"/>
        <end position="336"/>
    </location>
</feature>
<feature type="region of interest" description="Disordered" evidence="2">
    <location>
        <begin position="1"/>
        <end position="178"/>
    </location>
</feature>